<evidence type="ECO:0000313" key="10">
    <source>
        <dbReference type="EMBL" id="MDQ0223360.1"/>
    </source>
</evidence>
<keyword evidence="3" id="KW-0813">Transport</keyword>
<feature type="signal peptide" evidence="8">
    <location>
        <begin position="1"/>
        <end position="21"/>
    </location>
</feature>
<protein>
    <submittedName>
        <fullName evidence="10">ABC-type oligopeptide transport system substrate-binding subunit</fullName>
    </submittedName>
</protein>
<feature type="coiled-coil region" evidence="7">
    <location>
        <begin position="630"/>
        <end position="657"/>
    </location>
</feature>
<dbReference type="Gene3D" id="3.10.105.10">
    <property type="entry name" value="Dipeptide-binding Protein, Domain 3"/>
    <property type="match status" value="1"/>
</dbReference>
<reference evidence="10 11" key="1">
    <citation type="submission" date="2023-07" db="EMBL/GenBank/DDBJ databases">
        <title>Genomic Encyclopedia of Type Strains, Phase IV (KMG-IV): sequencing the most valuable type-strain genomes for metagenomic binning, comparative biology and taxonomic classification.</title>
        <authorList>
            <person name="Goeker M."/>
        </authorList>
    </citation>
    <scope>NUCLEOTIDE SEQUENCE [LARGE SCALE GENOMIC DNA]</scope>
    <source>
        <strain evidence="10 11">DSM 105143</strain>
    </source>
</reference>
<dbReference type="CDD" id="cd08504">
    <property type="entry name" value="PBP2_OppA"/>
    <property type="match status" value="1"/>
</dbReference>
<gene>
    <name evidence="10" type="ORF">J2S23_001935</name>
</gene>
<feature type="chain" id="PRO_5046391743" evidence="8">
    <location>
        <begin position="22"/>
        <end position="660"/>
    </location>
</feature>
<comment type="subcellular location">
    <subcellularLocation>
        <location evidence="1">Cell membrane</location>
        <topology evidence="1">Lipid-anchor</topology>
    </subcellularLocation>
</comment>
<evidence type="ECO:0000256" key="6">
    <source>
        <dbReference type="ARBA" id="ARBA00022927"/>
    </source>
</evidence>
<keyword evidence="11" id="KW-1185">Reference proteome</keyword>
<comment type="similarity">
    <text evidence="2">Belongs to the bacterial solute-binding protein 5 family.</text>
</comment>
<dbReference type="Pfam" id="PF00496">
    <property type="entry name" value="SBP_bac_5"/>
    <property type="match status" value="1"/>
</dbReference>
<dbReference type="EMBL" id="JAUSTM010000024">
    <property type="protein sequence ID" value="MDQ0223360.1"/>
    <property type="molecule type" value="Genomic_DNA"/>
</dbReference>
<dbReference type="Gene3D" id="3.40.190.10">
    <property type="entry name" value="Periplasmic binding protein-like II"/>
    <property type="match status" value="1"/>
</dbReference>
<keyword evidence="5" id="KW-0571">Peptide transport</keyword>
<dbReference type="PROSITE" id="PS51257">
    <property type="entry name" value="PROKAR_LIPOPROTEIN"/>
    <property type="match status" value="1"/>
</dbReference>
<dbReference type="Gene3D" id="3.90.76.10">
    <property type="entry name" value="Dipeptide-binding Protein, Domain 1"/>
    <property type="match status" value="1"/>
</dbReference>
<evidence type="ECO:0000256" key="4">
    <source>
        <dbReference type="ARBA" id="ARBA00022729"/>
    </source>
</evidence>
<evidence type="ECO:0000256" key="1">
    <source>
        <dbReference type="ARBA" id="ARBA00004193"/>
    </source>
</evidence>
<accession>A0ABT9YTN7</accession>
<keyword evidence="7" id="KW-0175">Coiled coil</keyword>
<dbReference type="InterPro" id="IPR039424">
    <property type="entry name" value="SBP_5"/>
</dbReference>
<dbReference type="Proteomes" id="UP001223079">
    <property type="component" value="Unassembled WGS sequence"/>
</dbReference>
<evidence type="ECO:0000256" key="2">
    <source>
        <dbReference type="ARBA" id="ARBA00005695"/>
    </source>
</evidence>
<dbReference type="SUPFAM" id="SSF53850">
    <property type="entry name" value="Periplasmic binding protein-like II"/>
    <property type="match status" value="1"/>
</dbReference>
<name>A0ABT9YTN7_9STRE</name>
<evidence type="ECO:0000259" key="9">
    <source>
        <dbReference type="Pfam" id="PF00496"/>
    </source>
</evidence>
<sequence length="660" mass="72228">MQKRKMMALSGVALLAAGVLAACGSSSTNTQSSSSEASTYSYVYATDPETLNYLLSNRASTSDITSNLIDGLLENDTYGNYVPSLAEDWKVSEDGKTYTYTLREGAKWYTADGEEYADVTANDFVTGLKYAAENESPGLYIVQNSVVGLDAYIKGETDDFETVGVKALDDRTVQYTLNEAEPFWNSKTTMNILFPVNEEFLTTQGDAFGTATDPSTILYNGPYVISAMTPKSSIEYTKNENYWDADSVSIEHVQLTFYDGQDSDSLYKGFDEGAYTQARVFPNSSLYSTVKEKYGDNIVYSPQGSTTFYALFNLDRQNYDHTAKSSDDEKSNTKAAILNKDFRQAVSFAFDRVSYNAQSVGEDGAAKGIRNTLVPTDFVSIDGESFGSVVEKELVTYGTEWENVNLADGQDGMYNPEKAKAEFDKAKETLEGEGVTFPIHLDVPALQSSEINVAQAQSFKDSVESTLGAENVVVDIQLMDEDVYNNAAYFATNASQLDYDLSLATGWGPDFEDPSTYLDIFDTSVSGSHSYVIGVDGGSNSEAGKKAGFDDYNAMLAEASSETSDVTARYNQYAKAQAWLVDSSVIIPYISNGATPSVRKTTPFTAAYGSVGNKRDTYKLLKVQEEPVLASDYEAALKKWEEEKATSNQKAQEALADHIE</sequence>
<dbReference type="PANTHER" id="PTHR30290">
    <property type="entry name" value="PERIPLASMIC BINDING COMPONENT OF ABC TRANSPORTER"/>
    <property type="match status" value="1"/>
</dbReference>
<evidence type="ECO:0000256" key="3">
    <source>
        <dbReference type="ARBA" id="ARBA00022448"/>
    </source>
</evidence>
<dbReference type="PROSITE" id="PS01040">
    <property type="entry name" value="SBP_BACTERIAL_5"/>
    <property type="match status" value="1"/>
</dbReference>
<dbReference type="PIRSF" id="PIRSF002741">
    <property type="entry name" value="MppA"/>
    <property type="match status" value="1"/>
</dbReference>
<evidence type="ECO:0000256" key="8">
    <source>
        <dbReference type="SAM" id="SignalP"/>
    </source>
</evidence>
<keyword evidence="6" id="KW-0653">Protein transport</keyword>
<evidence type="ECO:0000313" key="11">
    <source>
        <dbReference type="Proteomes" id="UP001223079"/>
    </source>
</evidence>
<evidence type="ECO:0000256" key="7">
    <source>
        <dbReference type="SAM" id="Coils"/>
    </source>
</evidence>
<dbReference type="PANTHER" id="PTHR30290:SF10">
    <property type="entry name" value="PERIPLASMIC OLIGOPEPTIDE-BINDING PROTEIN-RELATED"/>
    <property type="match status" value="1"/>
</dbReference>
<proteinExistence type="inferred from homology"/>
<organism evidence="10 11">
    <name type="scientific">Streptococcus moroccensis</name>
    <dbReference type="NCBI Taxonomy" id="1451356"/>
    <lineage>
        <taxon>Bacteria</taxon>
        <taxon>Bacillati</taxon>
        <taxon>Bacillota</taxon>
        <taxon>Bacilli</taxon>
        <taxon>Lactobacillales</taxon>
        <taxon>Streptococcaceae</taxon>
        <taxon>Streptococcus</taxon>
    </lineage>
</organism>
<comment type="caution">
    <text evidence="10">The sequence shown here is derived from an EMBL/GenBank/DDBJ whole genome shotgun (WGS) entry which is preliminary data.</text>
</comment>
<dbReference type="InterPro" id="IPR000914">
    <property type="entry name" value="SBP_5_dom"/>
</dbReference>
<dbReference type="InterPro" id="IPR030678">
    <property type="entry name" value="Peptide/Ni-bd"/>
</dbReference>
<evidence type="ECO:0000256" key="5">
    <source>
        <dbReference type="ARBA" id="ARBA00022856"/>
    </source>
</evidence>
<dbReference type="RefSeq" id="WP_307122510.1">
    <property type="nucleotide sequence ID" value="NZ_JAUSTM010000024.1"/>
</dbReference>
<dbReference type="InterPro" id="IPR023765">
    <property type="entry name" value="SBP_5_CS"/>
</dbReference>
<feature type="domain" description="Solute-binding protein family 5" evidence="9">
    <location>
        <begin position="81"/>
        <end position="525"/>
    </location>
</feature>
<keyword evidence="4 8" id="KW-0732">Signal</keyword>